<evidence type="ECO:0000313" key="8">
    <source>
        <dbReference type="Proteomes" id="UP000572377"/>
    </source>
</evidence>
<dbReference type="EMBL" id="JABFBC010000001">
    <property type="protein sequence ID" value="NNU80315.1"/>
    <property type="molecule type" value="Genomic_DNA"/>
</dbReference>
<dbReference type="PANTHER" id="PTHR43104:SF4">
    <property type="entry name" value="L-2-HYDROXYGLUTARATE DEHYDROGENASE, MITOCHONDRIAL"/>
    <property type="match status" value="1"/>
</dbReference>
<keyword evidence="8" id="KW-1185">Reference proteome</keyword>
<sequence length="365" mass="38128">MERVDAIVIGAGVVGLACARALAQSGREVVILERAGAFGTETSARNSEVIHAGLYYPPGSAKARHCARGRQMLYDYCAARGIAHRQCGKLIVAAEPAQEADLDGIRTHAAAAGVTNLEWLTGAQVRAMEPELRATAALHSPFTGIVDSHGFMLSLLGEAEEAGAMLALNAPVEGGEATGGGIRLRVGGAEPMTLETGVVINAAGLWAQPVARAIDGMPPALVPELHFARGTYFSLAGRQPFSRPVYPVPEPGGLGVHYTVDLAGQGKFGPDVEWIDRVDYSVDPDRAARFYDAIRSYWPGLADGALQPSYAGVRPKTAGPGGTPTDFMLQGPQAHGVPGLVNLFGIESPGLTSALSLADEVMTLL</sequence>
<dbReference type="SUPFAM" id="SSF51905">
    <property type="entry name" value="FAD/NAD(P)-binding domain"/>
    <property type="match status" value="1"/>
</dbReference>
<evidence type="ECO:0000256" key="2">
    <source>
        <dbReference type="ARBA" id="ARBA00022630"/>
    </source>
</evidence>
<dbReference type="Proteomes" id="UP000572377">
    <property type="component" value="Unassembled WGS sequence"/>
</dbReference>
<dbReference type="Gene3D" id="3.30.9.10">
    <property type="entry name" value="D-Amino Acid Oxidase, subunit A, domain 2"/>
    <property type="match status" value="1"/>
</dbReference>
<protein>
    <submittedName>
        <fullName evidence="7">NAD(P)/FAD-dependent oxidoreductase</fullName>
    </submittedName>
</protein>
<proteinExistence type="inferred from homology"/>
<name>A0A849L217_9RHOB</name>
<evidence type="ECO:0000256" key="4">
    <source>
        <dbReference type="ARBA" id="ARBA00023002"/>
    </source>
</evidence>
<dbReference type="InterPro" id="IPR036188">
    <property type="entry name" value="FAD/NAD-bd_sf"/>
</dbReference>
<dbReference type="Gene3D" id="3.50.50.60">
    <property type="entry name" value="FAD/NAD(P)-binding domain"/>
    <property type="match status" value="1"/>
</dbReference>
<evidence type="ECO:0000313" key="7">
    <source>
        <dbReference type="EMBL" id="NNU80315.1"/>
    </source>
</evidence>
<dbReference type="PROSITE" id="PS51257">
    <property type="entry name" value="PROKAR_LIPOPROTEIN"/>
    <property type="match status" value="1"/>
</dbReference>
<dbReference type="InterPro" id="IPR006076">
    <property type="entry name" value="FAD-dep_OxRdtase"/>
</dbReference>
<keyword evidence="2" id="KW-0285">Flavoprotein</keyword>
<reference evidence="7 8" key="1">
    <citation type="submission" date="2020-05" db="EMBL/GenBank/DDBJ databases">
        <title>Gimesia benthica sp. nov., a novel planctomycete isolated from a deep-sea water sample of the Northwest Indian Ocean.</title>
        <authorList>
            <person name="Wang J."/>
            <person name="Ruan C."/>
            <person name="Song L."/>
            <person name="Zhu Y."/>
            <person name="Li A."/>
            <person name="Zheng X."/>
            <person name="Wang L."/>
            <person name="Lu Z."/>
            <person name="Huang Y."/>
            <person name="Du W."/>
            <person name="Zhou Y."/>
            <person name="Huang L."/>
            <person name="Dai X."/>
        </authorList>
    </citation>
    <scope>NUCLEOTIDE SEQUENCE [LARGE SCALE GENOMIC DNA]</scope>
    <source>
        <strain evidence="7 8">YYQ-30</strain>
    </source>
</reference>
<dbReference type="PANTHER" id="PTHR43104">
    <property type="entry name" value="L-2-HYDROXYGLUTARATE DEHYDROGENASE, MITOCHONDRIAL"/>
    <property type="match status" value="1"/>
</dbReference>
<gene>
    <name evidence="7" type="ORF">HMH01_07660</name>
</gene>
<feature type="domain" description="FAD dependent oxidoreductase" evidence="6">
    <location>
        <begin position="5"/>
        <end position="361"/>
    </location>
</feature>
<comment type="cofactor">
    <cofactor evidence="1">
        <name>FAD</name>
        <dbReference type="ChEBI" id="CHEBI:57692"/>
    </cofactor>
</comment>
<evidence type="ECO:0000256" key="1">
    <source>
        <dbReference type="ARBA" id="ARBA00001974"/>
    </source>
</evidence>
<keyword evidence="4" id="KW-0560">Oxidoreductase</keyword>
<dbReference type="Pfam" id="PF01266">
    <property type="entry name" value="DAO"/>
    <property type="match status" value="1"/>
</dbReference>
<keyword evidence="3" id="KW-0274">FAD</keyword>
<accession>A0A849L217</accession>
<comment type="caution">
    <text evidence="7">The sequence shown here is derived from an EMBL/GenBank/DDBJ whole genome shotgun (WGS) entry which is preliminary data.</text>
</comment>
<organism evidence="7 8">
    <name type="scientific">Halovulum dunhuangense</name>
    <dbReference type="NCBI Taxonomy" id="1505036"/>
    <lineage>
        <taxon>Bacteria</taxon>
        <taxon>Pseudomonadati</taxon>
        <taxon>Pseudomonadota</taxon>
        <taxon>Alphaproteobacteria</taxon>
        <taxon>Rhodobacterales</taxon>
        <taxon>Paracoccaceae</taxon>
        <taxon>Halovulum</taxon>
    </lineage>
</organism>
<dbReference type="RefSeq" id="WP_171323972.1">
    <property type="nucleotide sequence ID" value="NZ_JABFBC010000001.1"/>
</dbReference>
<evidence type="ECO:0000256" key="5">
    <source>
        <dbReference type="ARBA" id="ARBA00037941"/>
    </source>
</evidence>
<dbReference type="GO" id="GO:0047545">
    <property type="term" value="F:(S)-2-hydroxyglutarate dehydrogenase activity"/>
    <property type="evidence" value="ECO:0007669"/>
    <property type="project" value="TreeGrafter"/>
</dbReference>
<dbReference type="AlphaFoldDB" id="A0A849L217"/>
<evidence type="ECO:0000259" key="6">
    <source>
        <dbReference type="Pfam" id="PF01266"/>
    </source>
</evidence>
<evidence type="ECO:0000256" key="3">
    <source>
        <dbReference type="ARBA" id="ARBA00022827"/>
    </source>
</evidence>
<comment type="similarity">
    <text evidence="5">Belongs to the L2HGDH family.</text>
</comment>